<evidence type="ECO:0000313" key="5">
    <source>
        <dbReference type="Ensembl" id="ENSNFUP00015028748.1"/>
    </source>
</evidence>
<dbReference type="AlphaFoldDB" id="A0A8C6M4B1"/>
<accession>A0A8C6M4B1</accession>
<dbReference type="InterPro" id="IPR056269">
    <property type="entry name" value="CUB_CDCP1_2nd_5th"/>
</dbReference>
<evidence type="ECO:0000259" key="4">
    <source>
        <dbReference type="Pfam" id="PF23668"/>
    </source>
</evidence>
<gene>
    <name evidence="5" type="primary">cdcp1b</name>
</gene>
<protein>
    <recommendedName>
        <fullName evidence="7">CUB domain containing protein 1</fullName>
    </recommendedName>
</protein>
<evidence type="ECO:0000313" key="6">
    <source>
        <dbReference type="Proteomes" id="UP000694548"/>
    </source>
</evidence>
<feature type="domain" description="CDCP1 first CUB" evidence="3">
    <location>
        <begin position="406"/>
        <end position="476"/>
    </location>
</feature>
<reference evidence="5" key="2">
    <citation type="submission" date="2025-08" db="UniProtKB">
        <authorList>
            <consortium name="Ensembl"/>
        </authorList>
    </citation>
    <scope>IDENTIFICATION</scope>
</reference>
<reference evidence="5" key="1">
    <citation type="submission" date="2014-08" db="EMBL/GenBank/DDBJ databases">
        <authorList>
            <person name="Senf B."/>
            <person name="Petzold A."/>
            <person name="Downie B.R."/>
            <person name="Koch P."/>
            <person name="Platzer M."/>
        </authorList>
    </citation>
    <scope>NUCLEOTIDE SEQUENCE [LARGE SCALE GENOMIC DNA]</scope>
    <source>
        <strain evidence="5">GRZ</strain>
    </source>
</reference>
<dbReference type="InterPro" id="IPR038811">
    <property type="entry name" value="CDCP1"/>
</dbReference>
<name>A0A8C6M4B1_NOTFU</name>
<keyword evidence="1" id="KW-1133">Transmembrane helix</keyword>
<reference evidence="5" key="3">
    <citation type="submission" date="2025-09" db="UniProtKB">
        <authorList>
            <consortium name="Ensembl"/>
        </authorList>
    </citation>
    <scope>IDENTIFICATION</scope>
</reference>
<evidence type="ECO:0008006" key="7">
    <source>
        <dbReference type="Google" id="ProtNLM"/>
    </source>
</evidence>
<dbReference type="InterPro" id="IPR056268">
    <property type="entry name" value="CUB_CDCP1_1st"/>
</dbReference>
<feature type="domain" description="CDCP1 second and fifth CUB" evidence="4">
    <location>
        <begin position="293"/>
        <end position="398"/>
    </location>
</feature>
<feature type="domain" description="CDCP1 third and sixth CUB" evidence="2">
    <location>
        <begin position="898"/>
        <end position="1011"/>
    </location>
</feature>
<dbReference type="Pfam" id="PF23667">
    <property type="entry name" value="CUB_CDCP1_1"/>
    <property type="match status" value="3"/>
</dbReference>
<dbReference type="Proteomes" id="UP000694548">
    <property type="component" value="Chromosome sgr19"/>
</dbReference>
<feature type="domain" description="CDCP1 second and fifth CUB" evidence="4">
    <location>
        <begin position="484"/>
        <end position="588"/>
    </location>
</feature>
<feature type="domain" description="CDCP1 first CUB" evidence="3">
    <location>
        <begin position="27"/>
        <end position="100"/>
    </location>
</feature>
<dbReference type="InterPro" id="IPR056266">
    <property type="entry name" value="CDCP1_CUB_3rd_6th"/>
</dbReference>
<feature type="domain" description="CDCP1 first CUB" evidence="3">
    <location>
        <begin position="216"/>
        <end position="286"/>
    </location>
</feature>
<dbReference type="PANTHER" id="PTHR14477:SF1">
    <property type="entry name" value="CUB DOMAIN-CONTAINING PROTEIN 1"/>
    <property type="match status" value="1"/>
</dbReference>
<sequence>MLWCAEELTVDLFYPRLTYSLSSESLQTVVPPCSGCTVTVSTTLTLDECSVCTVSGVNDTQTSCSSSVTLVPVQEVKLLFKCSQPIEQSFTVTVDSSVECTGGTCNPSTVEAPASILQQFSRTFTWEVKVPEKTLVKLNVLGEGLIETSQPCPDGLRYTVATSKTNIKNWTHYCRGGTENVLKLLNQAVVSLEAQPKTKVQLVLFQATAEAFVRPKMVVTIGPSSTVVLSRDQGEPECDVCVCGGPAPDCSSSEKTLKSPGDLEVDFGCLKPQEVFTMKMTTKIACTTSSCTPAVANVDPTLFKDFKRTLMWDISVPERTVLSLDFGPSYGLKDISTTDNCQDGYKYTVSTSRFDGTIQTNSYCKDGKVSQLELLGATTVTLELPTGGDLDRTVFNVNTTPRRGRQESVTSDPNTMIFISRVAQEPDCSVCVNEGSGQNCNPQSLSLTDPSNTIVEFTCPLPQDVFSVEINRQIDCTKSSCVGDTVHAESTFFPDFNRTFTWDLKVNSPKTFQLDFPEPGMRQVQKEELCPDGHTYSLIAYPRTGFADIGTFCQGGPVNTVQVRYKGRMSLRVPGNAKLGPANFKLDVGPETRMLAIMKVSLPRGVSDTDFSTPYFPRKFPDLQQMQWDFTVPGMHNYTILFHNYTAPECLTGDVAVEYQKGESKVTTLTLTDPQPQHQQGDFSMVLKNCETNTTLQGLSLSYRVSVMRSGHPVLCTVDLTKQQGVSLQIEKVGSDPYCEISLNSEVKEKMNVLEGTTARLSFLDCTKDDLRLTARQVFDCPNAASCPPFSLTIPSLDSCLPMPLSSFTWLLRIPSDQSLDLVSPSGSLQQALPGQECQKDFLLNVAEADGYSVGDFCLNGNIQKVQVHANITVTATTPDFSKVREPFLNVSIGPEISETFIYSIDPTMTILTLLATPNWPQGMRPFSTASWIVSLPSQYSADIQFANLSQPICAEKHTQIKVKNLDQKAELMSRREDEKIENLMAQQSFQLDMSNCKPKTGDFGAMTKIVLQKKSNLLAILLGLAGVLLLLILLLAAVCVIARKKKQRRKESSIYTTNNIFRPSDRHFTKPSPDNNSYDYIDDSMVYGHMLTDTSYPDRSLDFPKGKQADTYQTFTGPTDVPLPIINEPEPEPEMDMYTPFLDTSESFIPSRPRTPINRQESLGFQDSRMTDNQFCTFKSTGDINTIQLSGEDLKPQPPKSKDYL</sequence>
<feature type="domain" description="CDCP1 second and fifth CUB" evidence="4">
    <location>
        <begin position="107"/>
        <end position="209"/>
    </location>
</feature>
<dbReference type="PANTHER" id="PTHR14477">
    <property type="entry name" value="CUB DOMAIN-CONTAINING PROTEIN 1"/>
    <property type="match status" value="1"/>
</dbReference>
<dbReference type="Pfam" id="PF23665">
    <property type="entry name" value="CDCP1_CUB_6"/>
    <property type="match status" value="2"/>
</dbReference>
<feature type="transmembrane region" description="Helical" evidence="1">
    <location>
        <begin position="1018"/>
        <end position="1043"/>
    </location>
</feature>
<evidence type="ECO:0000259" key="2">
    <source>
        <dbReference type="Pfam" id="PF23665"/>
    </source>
</evidence>
<feature type="domain" description="CDCP1 second and fifth CUB" evidence="4">
    <location>
        <begin position="798"/>
        <end position="893"/>
    </location>
</feature>
<dbReference type="GeneTree" id="ENSGT00390000010209"/>
<evidence type="ECO:0000259" key="3">
    <source>
        <dbReference type="Pfam" id="PF23667"/>
    </source>
</evidence>
<keyword evidence="6" id="KW-1185">Reference proteome</keyword>
<keyword evidence="1" id="KW-0812">Transmembrane</keyword>
<dbReference type="Pfam" id="PF23668">
    <property type="entry name" value="CUB_CDCP1_2"/>
    <property type="match status" value="4"/>
</dbReference>
<feature type="domain" description="CDCP1 third and sixth CUB" evidence="2">
    <location>
        <begin position="599"/>
        <end position="697"/>
    </location>
</feature>
<proteinExistence type="predicted"/>
<evidence type="ECO:0000256" key="1">
    <source>
        <dbReference type="SAM" id="Phobius"/>
    </source>
</evidence>
<keyword evidence="1" id="KW-0472">Membrane</keyword>
<dbReference type="Ensembl" id="ENSNFUT00015030036.1">
    <property type="protein sequence ID" value="ENSNFUP00015028748.1"/>
    <property type="gene ID" value="ENSNFUG00015013915.1"/>
</dbReference>
<organism evidence="5 6">
    <name type="scientific">Nothobranchius furzeri</name>
    <name type="common">Turquoise killifish</name>
    <dbReference type="NCBI Taxonomy" id="105023"/>
    <lineage>
        <taxon>Eukaryota</taxon>
        <taxon>Metazoa</taxon>
        <taxon>Chordata</taxon>
        <taxon>Craniata</taxon>
        <taxon>Vertebrata</taxon>
        <taxon>Euteleostomi</taxon>
        <taxon>Actinopterygii</taxon>
        <taxon>Neopterygii</taxon>
        <taxon>Teleostei</taxon>
        <taxon>Neoteleostei</taxon>
        <taxon>Acanthomorphata</taxon>
        <taxon>Ovalentaria</taxon>
        <taxon>Atherinomorphae</taxon>
        <taxon>Cyprinodontiformes</taxon>
        <taxon>Nothobranchiidae</taxon>
        <taxon>Nothobranchius</taxon>
    </lineage>
</organism>